<dbReference type="InterPro" id="IPR000477">
    <property type="entry name" value="RT_dom"/>
</dbReference>
<dbReference type="Gene3D" id="3.10.20.370">
    <property type="match status" value="1"/>
</dbReference>
<evidence type="ECO:0000256" key="3">
    <source>
        <dbReference type="ARBA" id="ARBA00022695"/>
    </source>
</evidence>
<dbReference type="GO" id="GO:0003964">
    <property type="term" value="F:RNA-directed DNA polymerase activity"/>
    <property type="evidence" value="ECO:0007669"/>
    <property type="project" value="UniProtKB-KW"/>
</dbReference>
<dbReference type="FunFam" id="3.30.70.270:FF:000020">
    <property type="entry name" value="Transposon Tf2-6 polyprotein-like Protein"/>
    <property type="match status" value="1"/>
</dbReference>
<evidence type="ECO:0000256" key="7">
    <source>
        <dbReference type="ARBA" id="ARBA00022759"/>
    </source>
</evidence>
<gene>
    <name evidence="21" type="ORF">FSB_LOCUS17491</name>
</gene>
<evidence type="ECO:0000256" key="1">
    <source>
        <dbReference type="ARBA" id="ARBA00022670"/>
    </source>
</evidence>
<dbReference type="Pfam" id="PF17921">
    <property type="entry name" value="Integrase_H2C2"/>
    <property type="match status" value="1"/>
</dbReference>
<keyword evidence="11" id="KW-0695">RNA-directed DNA polymerase</keyword>
<keyword evidence="14" id="KW-0233">DNA recombination</keyword>
<dbReference type="InterPro" id="IPR021109">
    <property type="entry name" value="Peptidase_aspartic_dom_sf"/>
</dbReference>
<dbReference type="InterPro" id="IPR012337">
    <property type="entry name" value="RNaseH-like_sf"/>
</dbReference>
<accession>A0A2N9FRP9</accession>
<keyword evidence="10" id="KW-0229">DNA integration</keyword>
<evidence type="ECO:0000256" key="6">
    <source>
        <dbReference type="ARBA" id="ARBA00022750"/>
    </source>
</evidence>
<keyword evidence="13" id="KW-0238">DNA-binding</keyword>
<dbReference type="PROSITE" id="PS50878">
    <property type="entry name" value="RT_POL"/>
    <property type="match status" value="1"/>
</dbReference>
<keyword evidence="4" id="KW-0540">Nuclease</keyword>
<dbReference type="InterPro" id="IPR041577">
    <property type="entry name" value="RT_RNaseH_2"/>
</dbReference>
<dbReference type="GO" id="GO:0004190">
    <property type="term" value="F:aspartic-type endopeptidase activity"/>
    <property type="evidence" value="ECO:0007669"/>
    <property type="project" value="UniProtKB-KW"/>
</dbReference>
<dbReference type="GO" id="GO:0006508">
    <property type="term" value="P:proteolysis"/>
    <property type="evidence" value="ECO:0007669"/>
    <property type="project" value="UniProtKB-KW"/>
</dbReference>
<evidence type="ECO:0000256" key="16">
    <source>
        <dbReference type="PROSITE-ProRule" id="PRU00047"/>
    </source>
</evidence>
<dbReference type="InterPro" id="IPR043502">
    <property type="entry name" value="DNA/RNA_pol_sf"/>
</dbReference>
<dbReference type="Pfam" id="PF08284">
    <property type="entry name" value="RVP_2"/>
    <property type="match status" value="1"/>
</dbReference>
<dbReference type="CDD" id="cd00303">
    <property type="entry name" value="retropepsin_like"/>
    <property type="match status" value="1"/>
</dbReference>
<dbReference type="PANTHER" id="PTHR37984">
    <property type="entry name" value="PROTEIN CBG26694"/>
    <property type="match status" value="1"/>
</dbReference>
<proteinExistence type="predicted"/>
<evidence type="ECO:0000256" key="13">
    <source>
        <dbReference type="ARBA" id="ARBA00023125"/>
    </source>
</evidence>
<evidence type="ECO:0000256" key="9">
    <source>
        <dbReference type="ARBA" id="ARBA00022842"/>
    </source>
</evidence>
<dbReference type="GO" id="GO:0008270">
    <property type="term" value="F:zinc ion binding"/>
    <property type="evidence" value="ECO:0007669"/>
    <property type="project" value="UniProtKB-KW"/>
</dbReference>
<dbReference type="Gene3D" id="3.30.420.10">
    <property type="entry name" value="Ribonuclease H-like superfamily/Ribonuclease H"/>
    <property type="match status" value="1"/>
</dbReference>
<feature type="compositionally biased region" description="Basic and acidic residues" evidence="17">
    <location>
        <begin position="229"/>
        <end position="238"/>
    </location>
</feature>
<evidence type="ECO:0000256" key="17">
    <source>
        <dbReference type="SAM" id="MobiDB-lite"/>
    </source>
</evidence>
<dbReference type="GO" id="GO:0003887">
    <property type="term" value="F:DNA-directed DNA polymerase activity"/>
    <property type="evidence" value="ECO:0007669"/>
    <property type="project" value="UniProtKB-KW"/>
</dbReference>
<evidence type="ECO:0000313" key="21">
    <source>
        <dbReference type="EMBL" id="SPC89609.1"/>
    </source>
</evidence>
<dbReference type="Gene3D" id="2.40.70.10">
    <property type="entry name" value="Acid Proteases"/>
    <property type="match status" value="1"/>
</dbReference>
<keyword evidence="16" id="KW-0863">Zinc-finger</keyword>
<evidence type="ECO:0000256" key="11">
    <source>
        <dbReference type="ARBA" id="ARBA00022918"/>
    </source>
</evidence>
<dbReference type="EMBL" id="OIVN01001080">
    <property type="protein sequence ID" value="SPC89609.1"/>
    <property type="molecule type" value="Genomic_DNA"/>
</dbReference>
<keyword evidence="16" id="KW-0862">Zinc</keyword>
<dbReference type="InterPro" id="IPR036397">
    <property type="entry name" value="RNaseH_sf"/>
</dbReference>
<feature type="domain" description="Integrase catalytic" evidence="20">
    <location>
        <begin position="1014"/>
        <end position="1179"/>
    </location>
</feature>
<evidence type="ECO:0000256" key="8">
    <source>
        <dbReference type="ARBA" id="ARBA00022801"/>
    </source>
</evidence>
<keyword evidence="6" id="KW-0064">Aspartyl protease</keyword>
<dbReference type="SMART" id="SM00343">
    <property type="entry name" value="ZnF_C2HC"/>
    <property type="match status" value="1"/>
</dbReference>
<evidence type="ECO:0000256" key="15">
    <source>
        <dbReference type="ARBA" id="ARBA00023268"/>
    </source>
</evidence>
<dbReference type="SUPFAM" id="SSF50630">
    <property type="entry name" value="Acid proteases"/>
    <property type="match status" value="1"/>
</dbReference>
<dbReference type="Gene3D" id="3.30.70.270">
    <property type="match status" value="2"/>
</dbReference>
<dbReference type="FunFam" id="3.10.10.10:FF:000007">
    <property type="entry name" value="Retrovirus-related Pol polyprotein from transposon 17.6-like Protein"/>
    <property type="match status" value="1"/>
</dbReference>
<feature type="region of interest" description="Disordered" evidence="17">
    <location>
        <begin position="229"/>
        <end position="250"/>
    </location>
</feature>
<evidence type="ECO:0008006" key="22">
    <source>
        <dbReference type="Google" id="ProtNLM"/>
    </source>
</evidence>
<evidence type="ECO:0000256" key="14">
    <source>
        <dbReference type="ARBA" id="ARBA00023172"/>
    </source>
</evidence>
<dbReference type="GO" id="GO:0006310">
    <property type="term" value="P:DNA recombination"/>
    <property type="evidence" value="ECO:0007669"/>
    <property type="project" value="UniProtKB-KW"/>
</dbReference>
<dbReference type="GO" id="GO:0015074">
    <property type="term" value="P:DNA integration"/>
    <property type="evidence" value="ECO:0007669"/>
    <property type="project" value="UniProtKB-KW"/>
</dbReference>
<dbReference type="InterPro" id="IPR050951">
    <property type="entry name" value="Retrovirus_Pol_polyprotein"/>
</dbReference>
<dbReference type="SUPFAM" id="SSF56672">
    <property type="entry name" value="DNA/RNA polymerases"/>
    <property type="match status" value="1"/>
</dbReference>
<evidence type="ECO:0000256" key="10">
    <source>
        <dbReference type="ARBA" id="ARBA00022908"/>
    </source>
</evidence>
<dbReference type="PROSITE" id="PS50994">
    <property type="entry name" value="INTEGRASE"/>
    <property type="match status" value="1"/>
</dbReference>
<dbReference type="SUPFAM" id="SSF53098">
    <property type="entry name" value="Ribonuclease H-like"/>
    <property type="match status" value="1"/>
</dbReference>
<keyword evidence="8" id="KW-0378">Hydrolase</keyword>
<keyword evidence="12" id="KW-0239">DNA-directed DNA polymerase</keyword>
<evidence type="ECO:0000256" key="5">
    <source>
        <dbReference type="ARBA" id="ARBA00022723"/>
    </source>
</evidence>
<dbReference type="Pfam" id="PF00078">
    <property type="entry name" value="RVT_1"/>
    <property type="match status" value="1"/>
</dbReference>
<dbReference type="CDD" id="cd01647">
    <property type="entry name" value="RT_LTR"/>
    <property type="match status" value="1"/>
</dbReference>
<feature type="domain" description="CCHC-type" evidence="18">
    <location>
        <begin position="274"/>
        <end position="288"/>
    </location>
</feature>
<keyword evidence="9" id="KW-0460">Magnesium</keyword>
<dbReference type="Pfam" id="PF17919">
    <property type="entry name" value="RT_RNaseH_2"/>
    <property type="match status" value="1"/>
</dbReference>
<feature type="domain" description="Reverse transcriptase" evidence="19">
    <location>
        <begin position="512"/>
        <end position="691"/>
    </location>
</feature>
<dbReference type="Pfam" id="PF00098">
    <property type="entry name" value="zf-CCHC"/>
    <property type="match status" value="1"/>
</dbReference>
<keyword evidence="5" id="KW-0479">Metal-binding</keyword>
<evidence type="ECO:0000259" key="19">
    <source>
        <dbReference type="PROSITE" id="PS50878"/>
    </source>
</evidence>
<dbReference type="Gene3D" id="3.10.10.10">
    <property type="entry name" value="HIV Type 1 Reverse Transcriptase, subunit A, domain 1"/>
    <property type="match status" value="1"/>
</dbReference>
<keyword evidence="7" id="KW-0255">Endonuclease</keyword>
<keyword evidence="15" id="KW-0511">Multifunctional enzyme</keyword>
<dbReference type="PANTHER" id="PTHR37984:SF5">
    <property type="entry name" value="PROTEIN NYNRIN-LIKE"/>
    <property type="match status" value="1"/>
</dbReference>
<dbReference type="InterPro" id="IPR056924">
    <property type="entry name" value="SH3_Tf2-1"/>
</dbReference>
<sequence>MDFGYSKLTYSYLWYQSIGYDSVDFVNRYRYFDTLCHQQRDNVSLKNIDKVVTPPSDAGPHQEHERSATPVINESNEVDEVANKIYARLAQAARHGEGQKEGCSFMEFRKQNPPTFAGATDPMVEYATFTLEGPAERWWAGTEVLLKEELGENARVTWDKGSMTVEEYAAKFIDLSRFAPHLIPDEHEKVMKFQKGLNDKIRPHILAAGVNTLSETVKRAMRLEEDFKYSHGSDESGKKQWSSGSHHGKGQGQKKTCSFCGMSHEGQPCAIKLCYTCKQPGHYARVCPTKGSGSSSSPQTQKSDASVKRVQGRVYALTTQDAQATDTVVTGILPLFSTPARVLFDPGSTHSFISCGFVRNIARSPEPLEYELSVSTPLGDTLMSNLVLKSCMFCIEGRELSADLVLLGMHDFDVILGMNWLAAYHASVDCFEKEVVFRPPVDLQKKELEIEDIPVVREFPDVFPEDLPGLPPDREVEFSIDLVPGTAPISKAPYRMAPAELKELKEQLEELLDKGFIRPSASPWGAPVLFVKKKDGSMRLCIDYRELNRVTIKNKYPLPRIDDLFDQLQGAQVFSKIDLRSGYHQLKIKSEDIPKTAFRTRYGHYEFLVMPFGLTNAPAVFMDLMNRVFHEYLDRFVIVFIDDILVYSKSLEEHEDHLRIVLQILRDKKLYAKLKKCEFWLNQVVFLGHVVSKDGITVDPSKIEAVVNWDRPTNVSEVRSFLGLAGYYRRFVEGFSRIAAPLTHLTRKNAKFEWKEECEKSFQELKQRLVTAPVLTIPSSSGGFVIYSDASHKGLGCVLMQHGRVVAYASRQLKNYEQNYPTHDLELAAVVFALKIWRHYLLFGKANVVADALSRKSSGFSAALLTTQKEIINDLERMGIEVVMGHSGAYLASLSVQPTLIERIKLLQSGDSQLVKIMDEVRSGKKPMFNISDDGVLKFGNRLCVPNDPSIKNDILEEAHRSPYTMHPGSTKMYRDLRETFWWNNMKREIAQFVEQCLTCQQVKVEHQRPSGLLQSLPIPEWKWEHISMDFVSGLPRSPKGHDAIWVIVDRLTKSAHFIPIRMNYSLDQLAQLYVEEIVRLHGIPVSIVSDRDPRFTSRFWKSLHKALGTNLNFSTAFHPQTDGQSERTIQILEDMLRACVLDLKGSWANHLCLVEFAYNNSFQSSIGMAPYEALYGRKCRSPICWDEVGVRKILGPEIIQRTCEKVDLIRERLRTAQSRQKSYADKRRKDLEFEVGDMVFLRVAPMKGVMRFGKKGKLSPRFVGPFEILERIGPVAYRLALPPALSGIHNVFHVSMLRKYIPEPSHVLSYDQLQIKDDLSYEEVPIEILDRKEHMLRTKSIPLVKVLWRNHALKEASWEREDIMQSRYPRSIS</sequence>
<dbReference type="PROSITE" id="PS50158">
    <property type="entry name" value="ZF_CCHC"/>
    <property type="match status" value="1"/>
</dbReference>
<evidence type="ECO:0000259" key="20">
    <source>
        <dbReference type="PROSITE" id="PS50994"/>
    </source>
</evidence>
<evidence type="ECO:0000256" key="2">
    <source>
        <dbReference type="ARBA" id="ARBA00022679"/>
    </source>
</evidence>
<dbReference type="InterPro" id="IPR041588">
    <property type="entry name" value="Integrase_H2C2"/>
</dbReference>
<organism evidence="21">
    <name type="scientific">Fagus sylvatica</name>
    <name type="common">Beechnut</name>
    <dbReference type="NCBI Taxonomy" id="28930"/>
    <lineage>
        <taxon>Eukaryota</taxon>
        <taxon>Viridiplantae</taxon>
        <taxon>Streptophyta</taxon>
        <taxon>Embryophyta</taxon>
        <taxon>Tracheophyta</taxon>
        <taxon>Spermatophyta</taxon>
        <taxon>Magnoliopsida</taxon>
        <taxon>eudicotyledons</taxon>
        <taxon>Gunneridae</taxon>
        <taxon>Pentapetalae</taxon>
        <taxon>rosids</taxon>
        <taxon>fabids</taxon>
        <taxon>Fagales</taxon>
        <taxon>Fagaceae</taxon>
        <taxon>Fagus</taxon>
    </lineage>
</organism>
<dbReference type="InterPro" id="IPR043128">
    <property type="entry name" value="Rev_trsase/Diguanyl_cyclase"/>
</dbReference>
<keyword evidence="3" id="KW-0548">Nucleotidyltransferase</keyword>
<dbReference type="Gene3D" id="1.10.340.70">
    <property type="match status" value="1"/>
</dbReference>
<protein>
    <recommendedName>
        <fullName evidence="22">Reverse transcriptase</fullName>
    </recommendedName>
</protein>
<keyword evidence="1" id="KW-0645">Protease</keyword>
<evidence type="ECO:0000256" key="4">
    <source>
        <dbReference type="ARBA" id="ARBA00022722"/>
    </source>
</evidence>
<evidence type="ECO:0000259" key="18">
    <source>
        <dbReference type="PROSITE" id="PS50158"/>
    </source>
</evidence>
<keyword evidence="2" id="KW-0808">Transferase</keyword>
<evidence type="ECO:0000256" key="12">
    <source>
        <dbReference type="ARBA" id="ARBA00022932"/>
    </source>
</evidence>
<dbReference type="InterPro" id="IPR001584">
    <property type="entry name" value="Integrase_cat-core"/>
</dbReference>
<name>A0A2N9FRP9_FAGSY</name>
<dbReference type="InterPro" id="IPR001878">
    <property type="entry name" value="Znf_CCHC"/>
</dbReference>
<dbReference type="Gene3D" id="4.10.60.10">
    <property type="entry name" value="Zinc finger, CCHC-type"/>
    <property type="match status" value="1"/>
</dbReference>
<dbReference type="Pfam" id="PF24626">
    <property type="entry name" value="SH3_Tf2-1"/>
    <property type="match status" value="1"/>
</dbReference>
<reference evidence="21" key="1">
    <citation type="submission" date="2018-02" db="EMBL/GenBank/DDBJ databases">
        <authorList>
            <person name="Cohen D.B."/>
            <person name="Kent A.D."/>
        </authorList>
    </citation>
    <scope>NUCLEOTIDE SEQUENCE</scope>
</reference>
<dbReference type="GO" id="GO:0003677">
    <property type="term" value="F:DNA binding"/>
    <property type="evidence" value="ECO:0007669"/>
    <property type="project" value="UniProtKB-KW"/>
</dbReference>
<dbReference type="GO" id="GO:0004519">
    <property type="term" value="F:endonuclease activity"/>
    <property type="evidence" value="ECO:0007669"/>
    <property type="project" value="UniProtKB-KW"/>
</dbReference>